<dbReference type="GO" id="GO:0004674">
    <property type="term" value="F:protein serine/threonine kinase activity"/>
    <property type="evidence" value="ECO:0007669"/>
    <property type="project" value="UniProtKB-KW"/>
</dbReference>
<dbReference type="InterPro" id="IPR011009">
    <property type="entry name" value="Kinase-like_dom_sf"/>
</dbReference>
<dbReference type="InterPro" id="IPR005543">
    <property type="entry name" value="PASTA_dom"/>
</dbReference>
<evidence type="ECO:0000256" key="6">
    <source>
        <dbReference type="ARBA" id="ARBA00022840"/>
    </source>
</evidence>
<feature type="domain" description="PASTA" evidence="12">
    <location>
        <begin position="467"/>
        <end position="534"/>
    </location>
</feature>
<evidence type="ECO:0000256" key="3">
    <source>
        <dbReference type="ARBA" id="ARBA00022679"/>
    </source>
</evidence>
<dbReference type="PANTHER" id="PTHR43289">
    <property type="entry name" value="MITOGEN-ACTIVATED PROTEIN KINASE KINASE KINASE 20-RELATED"/>
    <property type="match status" value="1"/>
</dbReference>
<dbReference type="EMBL" id="ACJM01000013">
    <property type="protein sequence ID" value="EEG76721.1"/>
    <property type="molecule type" value="Genomic_DNA"/>
</dbReference>
<evidence type="ECO:0000256" key="8">
    <source>
        <dbReference type="ARBA" id="ARBA00048679"/>
    </source>
</evidence>
<dbReference type="FunFam" id="1.10.510.10:FF:000021">
    <property type="entry name" value="Serine/threonine protein kinase"/>
    <property type="match status" value="1"/>
</dbReference>
<evidence type="ECO:0000256" key="10">
    <source>
        <dbReference type="SAM" id="Phobius"/>
    </source>
</evidence>
<dbReference type="SUPFAM" id="SSF56112">
    <property type="entry name" value="Protein kinase-like (PK-like)"/>
    <property type="match status" value="1"/>
</dbReference>
<feature type="domain" description="PASTA" evidence="12">
    <location>
        <begin position="332"/>
        <end position="400"/>
    </location>
</feature>
<keyword evidence="4" id="KW-0547">Nucleotide-binding</keyword>
<evidence type="ECO:0000256" key="5">
    <source>
        <dbReference type="ARBA" id="ARBA00022777"/>
    </source>
</evidence>
<dbReference type="OrthoDB" id="9788659at2"/>
<dbReference type="Gene3D" id="3.30.10.20">
    <property type="match status" value="3"/>
</dbReference>
<dbReference type="SUPFAM" id="SSF54184">
    <property type="entry name" value="Penicillin-binding protein 2x (pbp-2x), c-terminal domain"/>
    <property type="match status" value="1"/>
</dbReference>
<feature type="region of interest" description="Disordered" evidence="9">
    <location>
        <begin position="433"/>
        <end position="455"/>
    </location>
</feature>
<evidence type="ECO:0000256" key="1">
    <source>
        <dbReference type="ARBA" id="ARBA00012513"/>
    </source>
</evidence>
<dbReference type="PROSITE" id="PS00108">
    <property type="entry name" value="PROTEIN_KINASE_ST"/>
    <property type="match status" value="1"/>
</dbReference>
<keyword evidence="3" id="KW-0808">Transferase</keyword>
<keyword evidence="6" id="KW-0067">ATP-binding</keyword>
<protein>
    <recommendedName>
        <fullName evidence="1">non-specific serine/threonine protein kinase</fullName>
        <ecNumber evidence="1">2.7.11.1</ecNumber>
    </recommendedName>
</protein>
<dbReference type="NCBIfam" id="NF033483">
    <property type="entry name" value="PknB_PASTA_kin"/>
    <property type="match status" value="1"/>
</dbReference>
<comment type="catalytic activity">
    <reaction evidence="7">
        <text>L-threonyl-[protein] + ATP = O-phospho-L-threonyl-[protein] + ADP + H(+)</text>
        <dbReference type="Rhea" id="RHEA:46608"/>
        <dbReference type="Rhea" id="RHEA-COMP:11060"/>
        <dbReference type="Rhea" id="RHEA-COMP:11605"/>
        <dbReference type="ChEBI" id="CHEBI:15378"/>
        <dbReference type="ChEBI" id="CHEBI:30013"/>
        <dbReference type="ChEBI" id="CHEBI:30616"/>
        <dbReference type="ChEBI" id="CHEBI:61977"/>
        <dbReference type="ChEBI" id="CHEBI:456216"/>
        <dbReference type="EC" id="2.7.11.1"/>
    </reaction>
</comment>
<dbReference type="eggNOG" id="COG0515">
    <property type="taxonomic scope" value="Bacteria"/>
</dbReference>
<evidence type="ECO:0000256" key="9">
    <source>
        <dbReference type="SAM" id="MobiDB-lite"/>
    </source>
</evidence>
<dbReference type="Pfam" id="PF03793">
    <property type="entry name" value="PASTA"/>
    <property type="match status" value="3"/>
</dbReference>
<dbReference type="STRING" id="555088.DealDRAFT_2366"/>
<evidence type="ECO:0000259" key="11">
    <source>
        <dbReference type="PROSITE" id="PS50011"/>
    </source>
</evidence>
<evidence type="ECO:0000313" key="13">
    <source>
        <dbReference type="EMBL" id="EEG76721.1"/>
    </source>
</evidence>
<gene>
    <name evidence="13" type="ORF">DealDRAFT_2366</name>
</gene>
<evidence type="ECO:0000259" key="12">
    <source>
        <dbReference type="PROSITE" id="PS51178"/>
    </source>
</evidence>
<dbReference type="Gene3D" id="3.30.200.20">
    <property type="entry name" value="Phosphorylase Kinase, domain 1"/>
    <property type="match status" value="1"/>
</dbReference>
<feature type="domain" description="PASTA" evidence="12">
    <location>
        <begin position="401"/>
        <end position="466"/>
    </location>
</feature>
<dbReference type="Proteomes" id="UP000006443">
    <property type="component" value="Unassembled WGS sequence"/>
</dbReference>
<comment type="catalytic activity">
    <reaction evidence="8">
        <text>L-seryl-[protein] + ATP = O-phospho-L-seryl-[protein] + ADP + H(+)</text>
        <dbReference type="Rhea" id="RHEA:17989"/>
        <dbReference type="Rhea" id="RHEA-COMP:9863"/>
        <dbReference type="Rhea" id="RHEA-COMP:11604"/>
        <dbReference type="ChEBI" id="CHEBI:15378"/>
        <dbReference type="ChEBI" id="CHEBI:29999"/>
        <dbReference type="ChEBI" id="CHEBI:30616"/>
        <dbReference type="ChEBI" id="CHEBI:83421"/>
        <dbReference type="ChEBI" id="CHEBI:456216"/>
        <dbReference type="EC" id="2.7.11.1"/>
    </reaction>
</comment>
<feature type="transmembrane region" description="Helical" evidence="10">
    <location>
        <begin position="305"/>
        <end position="327"/>
    </location>
</feature>
<keyword evidence="10" id="KW-0472">Membrane</keyword>
<proteinExistence type="predicted"/>
<evidence type="ECO:0000256" key="4">
    <source>
        <dbReference type="ARBA" id="ARBA00022741"/>
    </source>
</evidence>
<dbReference type="CDD" id="cd06577">
    <property type="entry name" value="PASTA_pknB"/>
    <property type="match status" value="3"/>
</dbReference>
<dbReference type="SMART" id="SM00220">
    <property type="entry name" value="S_TKc"/>
    <property type="match status" value="1"/>
</dbReference>
<organism evidence="13 14">
    <name type="scientific">Dethiobacter alkaliphilus AHT 1</name>
    <dbReference type="NCBI Taxonomy" id="555088"/>
    <lineage>
        <taxon>Bacteria</taxon>
        <taxon>Bacillati</taxon>
        <taxon>Bacillota</taxon>
        <taxon>Dethiobacteria</taxon>
        <taxon>Dethiobacterales</taxon>
        <taxon>Dethiobacteraceae</taxon>
        <taxon>Dethiobacter</taxon>
    </lineage>
</organism>
<dbReference type="Pfam" id="PF00069">
    <property type="entry name" value="Pkinase"/>
    <property type="match status" value="1"/>
</dbReference>
<evidence type="ECO:0000256" key="7">
    <source>
        <dbReference type="ARBA" id="ARBA00047899"/>
    </source>
</evidence>
<evidence type="ECO:0000313" key="14">
    <source>
        <dbReference type="Proteomes" id="UP000006443"/>
    </source>
</evidence>
<comment type="caution">
    <text evidence="13">The sequence shown here is derived from an EMBL/GenBank/DDBJ whole genome shotgun (WGS) entry which is preliminary data.</text>
</comment>
<feature type="domain" description="Protein kinase" evidence="11">
    <location>
        <begin position="10"/>
        <end position="270"/>
    </location>
</feature>
<keyword evidence="5 13" id="KW-0418">Kinase</keyword>
<dbReference type="PROSITE" id="PS51178">
    <property type="entry name" value="PASTA"/>
    <property type="match status" value="3"/>
</dbReference>
<dbReference type="PROSITE" id="PS50011">
    <property type="entry name" value="PROTEIN_KINASE_DOM"/>
    <property type="match status" value="1"/>
</dbReference>
<evidence type="ECO:0000256" key="2">
    <source>
        <dbReference type="ARBA" id="ARBA00022527"/>
    </source>
</evidence>
<dbReference type="RefSeq" id="WP_008517680.1">
    <property type="nucleotide sequence ID" value="NZ_ACJM01000013.1"/>
</dbReference>
<dbReference type="InterPro" id="IPR000719">
    <property type="entry name" value="Prot_kinase_dom"/>
</dbReference>
<reference evidence="13 14" key="1">
    <citation type="submission" date="2009-02" db="EMBL/GenBank/DDBJ databases">
        <title>Sequencing of the draft genome and assembly of Dethiobacter alkaliphilus AHT 1.</title>
        <authorList>
            <consortium name="US DOE Joint Genome Institute (JGI-PGF)"/>
            <person name="Lucas S."/>
            <person name="Copeland A."/>
            <person name="Lapidus A."/>
            <person name="Glavina del Rio T."/>
            <person name="Dalin E."/>
            <person name="Tice H."/>
            <person name="Bruce D."/>
            <person name="Goodwin L."/>
            <person name="Pitluck S."/>
            <person name="Larimer F."/>
            <person name="Land M.L."/>
            <person name="Hauser L."/>
            <person name="Muyzer G."/>
        </authorList>
    </citation>
    <scope>NUCLEOTIDE SEQUENCE [LARGE SCALE GENOMIC DNA]</scope>
    <source>
        <strain evidence="13 14">AHT 1</strain>
    </source>
</reference>
<dbReference type="InterPro" id="IPR008271">
    <property type="entry name" value="Ser/Thr_kinase_AS"/>
</dbReference>
<keyword evidence="14" id="KW-1185">Reference proteome</keyword>
<dbReference type="Gene3D" id="1.10.510.10">
    <property type="entry name" value="Transferase(Phosphotransferase) domain 1"/>
    <property type="match status" value="1"/>
</dbReference>
<dbReference type="GO" id="GO:0005524">
    <property type="term" value="F:ATP binding"/>
    <property type="evidence" value="ECO:0007669"/>
    <property type="project" value="UniProtKB-KW"/>
</dbReference>
<sequence length="605" mass="67658">MIGKILGNRYQVVEKIGDGGTAFVYKGMDNLLNRHVTVKVLRPEYVSDQDFVRRFRREAQAAAGLSHPNIVSIYDVGFEEGIHYIVMEYIEGQSLKELINDMGELPVRMAVEYAAQIGHALEKAHKHGIVHRDVKPHNILISEDGRVKVTDFGIAQAVTASTMTYNGAILGSVHYFSPEQASGGQTGEKSDIYSLGVVLYEMLTGQVPFSGESPVSIAVKHLQEPFPRPREVNPEIPEKVERIIRKAVEKDPENRFRSAKEISAELSNWLAGREESQAIMPVNDNEVDQTRRESRPKTKKKLKPIHWVAIIAGVLLLAGLIFGIAFLRNYLIVPDVTVPDVEGEPLTRAQQMLREAGLNYRVTEEGEPSLTVPAGHVLRQDPEPNRTVKQDREIILTLSAGPDLVEVDNVVGRMRREATLQLEASGFEVEVEERYSDEPPGRVISQDPSGGHRITRGSTVTIEVSIGGRPFELRDLRGLTLDDARNWLNLYDLEIGHVREEHNDDYAAGVVIGQHPDPGEEVQSGDRVDLTVSKGPDQVELEQHEIRINTDDIPLEEEVTVIIRDAYGERTEEYINDGEPIETFGWGSGEVEVRWQDNVETQSFP</sequence>
<keyword evidence="10" id="KW-0812">Transmembrane</keyword>
<dbReference type="CDD" id="cd14014">
    <property type="entry name" value="STKc_PknB_like"/>
    <property type="match status" value="1"/>
</dbReference>
<dbReference type="PANTHER" id="PTHR43289:SF34">
    <property type="entry name" value="SERINE_THREONINE-PROTEIN KINASE YBDM-RELATED"/>
    <property type="match status" value="1"/>
</dbReference>
<dbReference type="SMART" id="SM00740">
    <property type="entry name" value="PASTA"/>
    <property type="match status" value="3"/>
</dbReference>
<dbReference type="AlphaFoldDB" id="C0GIQ7"/>
<name>C0GIQ7_DETAL</name>
<keyword evidence="10" id="KW-1133">Transmembrane helix</keyword>
<dbReference type="EC" id="2.7.11.1" evidence="1"/>
<dbReference type="FunFam" id="3.30.200.20:FF:000035">
    <property type="entry name" value="Serine/threonine protein kinase Stk1"/>
    <property type="match status" value="1"/>
</dbReference>
<keyword evidence="2 13" id="KW-0723">Serine/threonine-protein kinase</keyword>
<accession>C0GIQ7</accession>